<name>A0A016V1E5_9BILA</name>
<evidence type="ECO:0000313" key="3">
    <source>
        <dbReference type="Proteomes" id="UP000024635"/>
    </source>
</evidence>
<dbReference type="EMBL" id="JARK01001357">
    <property type="protein sequence ID" value="EYC20528.1"/>
    <property type="molecule type" value="Genomic_DNA"/>
</dbReference>
<feature type="compositionally biased region" description="Basic and acidic residues" evidence="1">
    <location>
        <begin position="172"/>
        <end position="187"/>
    </location>
</feature>
<sequence>MPSLLHFATSASKSSGVISLGHETGAERVDLAVVATLPVMDSQQFPPPPDPQSYSSLPPISSFFSMYPPAFQPYGPPVQDQNYWYSGFPTTTSLTSTYNAGGFSQEHGQLTKSQPFYSTAFPSFISSTSPLCNLSSFLPDAYSSPQAGPSFSGTDAASHKTYTPLLPVVSGHPKEESSAHAQEEKPKVQSSTAAVEESREVTDVVDVPQKRFPAIVVRSSDGLRPVYLYNLPNMDRCYSFSYSRRDGRFDMHYCNGCYESVKMKVTVHVSTYFFHSDPTRLEHVCTPKLLIQEISKYTGRTVKLPLTKYLVVQKVITKQELTKQSASDTEQKPAVVQLNTKNTRAKPAILFVISGAKIPTLKWNDGNDQQFQKDQLLVPSLESRLSSSLVPLLIDRITFNLVSLILLPSTQCNSTPKLCGHLLEDFALLLFWNKADYGFITACKYTIRPVKSHFYSSYSSRFLSSFRLMPVQRGIRRQVDIAYIYFMADGSVAVLFPNHDFYRSIPRELTESVAFFPVFITRFY</sequence>
<organism evidence="2 3">
    <name type="scientific">Ancylostoma ceylanicum</name>
    <dbReference type="NCBI Taxonomy" id="53326"/>
    <lineage>
        <taxon>Eukaryota</taxon>
        <taxon>Metazoa</taxon>
        <taxon>Ecdysozoa</taxon>
        <taxon>Nematoda</taxon>
        <taxon>Chromadorea</taxon>
        <taxon>Rhabditida</taxon>
        <taxon>Rhabditina</taxon>
        <taxon>Rhabditomorpha</taxon>
        <taxon>Strongyloidea</taxon>
        <taxon>Ancylostomatidae</taxon>
        <taxon>Ancylostomatinae</taxon>
        <taxon>Ancylostoma</taxon>
    </lineage>
</organism>
<dbReference type="Proteomes" id="UP000024635">
    <property type="component" value="Unassembled WGS sequence"/>
</dbReference>
<protein>
    <submittedName>
        <fullName evidence="2">Uncharacterized protein</fullName>
    </submittedName>
</protein>
<reference evidence="3" key="1">
    <citation type="journal article" date="2015" name="Nat. Genet.">
        <title>The genome and transcriptome of the zoonotic hookworm Ancylostoma ceylanicum identify infection-specific gene families.</title>
        <authorList>
            <person name="Schwarz E.M."/>
            <person name="Hu Y."/>
            <person name="Antoshechkin I."/>
            <person name="Miller M.M."/>
            <person name="Sternberg P.W."/>
            <person name="Aroian R.V."/>
        </authorList>
    </citation>
    <scope>NUCLEOTIDE SEQUENCE</scope>
    <source>
        <strain evidence="3">HY135</strain>
    </source>
</reference>
<gene>
    <name evidence="2" type="primary">Acey_s0021.g259</name>
    <name evidence="2" type="ORF">Y032_0021g259</name>
</gene>
<accession>A0A016V1E5</accession>
<dbReference type="OrthoDB" id="5876890at2759"/>
<evidence type="ECO:0000313" key="2">
    <source>
        <dbReference type="EMBL" id="EYC20528.1"/>
    </source>
</evidence>
<feature type="region of interest" description="Disordered" evidence="1">
    <location>
        <begin position="165"/>
        <end position="199"/>
    </location>
</feature>
<proteinExistence type="predicted"/>
<dbReference type="AlphaFoldDB" id="A0A016V1E5"/>
<keyword evidence="3" id="KW-1185">Reference proteome</keyword>
<comment type="caution">
    <text evidence="2">The sequence shown here is derived from an EMBL/GenBank/DDBJ whole genome shotgun (WGS) entry which is preliminary data.</text>
</comment>
<dbReference type="STRING" id="53326.A0A016V1E5"/>
<evidence type="ECO:0000256" key="1">
    <source>
        <dbReference type="SAM" id="MobiDB-lite"/>
    </source>
</evidence>